<dbReference type="PRINTS" id="PR00368">
    <property type="entry name" value="FADPNR"/>
</dbReference>
<dbReference type="Pfam" id="PF00890">
    <property type="entry name" value="FAD_binding_2"/>
    <property type="match status" value="1"/>
</dbReference>
<evidence type="ECO:0000256" key="3">
    <source>
        <dbReference type="ARBA" id="ARBA00008562"/>
    </source>
</evidence>
<keyword evidence="9 13" id="KW-0560">Oxidoreductase</keyword>
<dbReference type="Pfam" id="PF02910">
    <property type="entry name" value="Succ_DH_flav_C"/>
    <property type="match status" value="1"/>
</dbReference>
<keyword evidence="6 13" id="KW-0285">Flavoprotein</keyword>
<dbReference type="InterPro" id="IPR037099">
    <property type="entry name" value="Fum_R/Succ_DH_flav-like_C_sf"/>
</dbReference>
<dbReference type="FunFam" id="3.90.700.10:FF:000002">
    <property type="entry name" value="L-aspartate oxidase"/>
    <property type="match status" value="1"/>
</dbReference>
<dbReference type="GO" id="GO:0033765">
    <property type="term" value="F:steroid dehydrogenase activity, acting on the CH-CH group of donors"/>
    <property type="evidence" value="ECO:0007669"/>
    <property type="project" value="UniProtKB-ARBA"/>
</dbReference>
<dbReference type="GO" id="GO:0005737">
    <property type="term" value="C:cytoplasm"/>
    <property type="evidence" value="ECO:0007669"/>
    <property type="project" value="UniProtKB-SubCell"/>
</dbReference>
<organism evidence="16 17">
    <name type="scientific">Candidatus Anoxymicrobium japonicum</name>
    <dbReference type="NCBI Taxonomy" id="2013648"/>
    <lineage>
        <taxon>Bacteria</taxon>
        <taxon>Bacillati</taxon>
        <taxon>Actinomycetota</taxon>
        <taxon>Candidatus Geothermincolia</taxon>
        <taxon>Candidatus Geothermincolales</taxon>
        <taxon>Candidatus Anoxymicrobiaceae</taxon>
        <taxon>Candidatus Anoxymicrobium</taxon>
    </lineage>
</organism>
<dbReference type="PANTHER" id="PTHR42716:SF2">
    <property type="entry name" value="L-ASPARTATE OXIDASE, CHLOROPLASTIC"/>
    <property type="match status" value="1"/>
</dbReference>
<comment type="subcellular location">
    <subcellularLocation>
        <location evidence="13">Cytoplasm</location>
    </subcellularLocation>
</comment>
<dbReference type="GO" id="GO:0008734">
    <property type="term" value="F:L-aspartate oxidase activity"/>
    <property type="evidence" value="ECO:0007669"/>
    <property type="project" value="UniProtKB-UniRule"/>
</dbReference>
<evidence type="ECO:0000256" key="2">
    <source>
        <dbReference type="ARBA" id="ARBA00004950"/>
    </source>
</evidence>
<dbReference type="InterPro" id="IPR005288">
    <property type="entry name" value="NadB"/>
</dbReference>
<comment type="pathway">
    <text evidence="2 13">Cofactor biosynthesis; NAD(+) biosynthesis; iminoaspartate from L-aspartate (oxidase route): step 1/1.</text>
</comment>
<feature type="domain" description="FAD-dependent oxidoreductase 2 FAD-binding" evidence="14">
    <location>
        <begin position="20"/>
        <end position="392"/>
    </location>
</feature>
<evidence type="ECO:0000256" key="4">
    <source>
        <dbReference type="ARBA" id="ARBA00012173"/>
    </source>
</evidence>
<accession>A0A2N3G7C1</accession>
<dbReference type="PANTHER" id="PTHR42716">
    <property type="entry name" value="L-ASPARTATE OXIDASE"/>
    <property type="match status" value="1"/>
</dbReference>
<evidence type="ECO:0000256" key="8">
    <source>
        <dbReference type="ARBA" id="ARBA00022827"/>
    </source>
</evidence>
<dbReference type="Gene3D" id="1.20.58.100">
    <property type="entry name" value="Fumarate reductase/succinate dehydrogenase flavoprotein-like, C-terminal domain"/>
    <property type="match status" value="1"/>
</dbReference>
<evidence type="ECO:0000313" key="17">
    <source>
        <dbReference type="Proteomes" id="UP000233654"/>
    </source>
</evidence>
<comment type="caution">
    <text evidence="16">The sequence shown here is derived from an EMBL/GenBank/DDBJ whole genome shotgun (WGS) entry which is preliminary data.</text>
</comment>
<dbReference type="SUPFAM" id="SSF56425">
    <property type="entry name" value="Succinate dehydrogenase/fumarate reductase flavoprotein, catalytic domain"/>
    <property type="match status" value="1"/>
</dbReference>
<dbReference type="Gene3D" id="3.90.700.10">
    <property type="entry name" value="Succinate dehydrogenase/fumarate reductase flavoprotein, catalytic domain"/>
    <property type="match status" value="1"/>
</dbReference>
<dbReference type="Gene3D" id="3.50.50.60">
    <property type="entry name" value="FAD/NAD(P)-binding domain"/>
    <property type="match status" value="1"/>
</dbReference>
<evidence type="ECO:0000259" key="14">
    <source>
        <dbReference type="Pfam" id="PF00890"/>
    </source>
</evidence>
<keyword evidence="7 13" id="KW-0662">Pyridine nucleotide biosynthesis</keyword>
<dbReference type="EC" id="1.4.3.16" evidence="4 12"/>
<dbReference type="SUPFAM" id="SSF46977">
    <property type="entry name" value="Succinate dehydrogenase/fumarate reductase flavoprotein C-terminal domain"/>
    <property type="match status" value="1"/>
</dbReference>
<dbReference type="InterPro" id="IPR015939">
    <property type="entry name" value="Fum_Rdtase/Succ_DH_flav-like_C"/>
</dbReference>
<sequence length="555" mass="60497">MIPRYLLSFDTREAPQISCDVIVAGSGVAGLSAALTLSRFCKVLLVTKSDLRVSTTRHAQGGIAAVMDAHDSSQSHIDDTLVAGAGLCDPGAVGILVNEGPDRVRELLEDYHANFDMSAGELDLAKEGGHSCRRVVHARGDATGFEVEEALGKALARDEKVSVMEHAFVADLLLDDGVCRGALIVDARRNATVVAWANATVLALGGTGEVFLVTTNPPVCTGDGVAMAFRAGATVADVEFVQFHPTALHTPEKPKFLISEAVRGEGAWLVDDEGNRIMDGIHPMAELAPRDIVVARMVDVMKDQQRNHLFLDVRHLDPDVIHSRFPTIYEHCMQVGIDMTRHRIPISPAAHYTSGGVVTDLWGRTDIPGLYACGETACTGVHGANRLASNSLLEGLVFARRIALSLKGLPQAKLRKPRILSTRKANSPPSRADLLRDNLREVMLDSVGMVRCERGLREAREFLHANARVLDAEFTDVPGMELQNILTVACLITTAAQMRLESRGCHRRRDYPVSDEWNWRKHIDMKLVEGNIEATLRPQRSKVPAELKIPIVGKV</sequence>
<dbReference type="GO" id="GO:0034628">
    <property type="term" value="P:'de novo' NAD+ biosynthetic process from L-aspartate"/>
    <property type="evidence" value="ECO:0007669"/>
    <property type="project" value="TreeGrafter"/>
</dbReference>
<dbReference type="InterPro" id="IPR003953">
    <property type="entry name" value="FAD-dep_OxRdtase_2_FAD-bd"/>
</dbReference>
<dbReference type="UniPathway" id="UPA00253">
    <property type="reaction ID" value="UER00326"/>
</dbReference>
<dbReference type="AlphaFoldDB" id="A0A2N3G7C1"/>
<evidence type="ECO:0000256" key="11">
    <source>
        <dbReference type="ARBA" id="ARBA00048305"/>
    </source>
</evidence>
<evidence type="ECO:0000256" key="5">
    <source>
        <dbReference type="ARBA" id="ARBA00021901"/>
    </source>
</evidence>
<comment type="catalytic activity">
    <reaction evidence="11">
        <text>L-aspartate + O2 = iminosuccinate + H2O2</text>
        <dbReference type="Rhea" id="RHEA:25876"/>
        <dbReference type="ChEBI" id="CHEBI:15379"/>
        <dbReference type="ChEBI" id="CHEBI:16240"/>
        <dbReference type="ChEBI" id="CHEBI:29991"/>
        <dbReference type="ChEBI" id="CHEBI:77875"/>
        <dbReference type="EC" id="1.4.3.16"/>
    </reaction>
    <physiologicalReaction direction="left-to-right" evidence="11">
        <dbReference type="Rhea" id="RHEA:25877"/>
    </physiologicalReaction>
</comment>
<dbReference type="InterPro" id="IPR027477">
    <property type="entry name" value="Succ_DH/fumarate_Rdtase_cat_sf"/>
</dbReference>
<evidence type="ECO:0000313" key="16">
    <source>
        <dbReference type="EMBL" id="PKQ28593.1"/>
    </source>
</evidence>
<reference evidence="16 17" key="1">
    <citation type="journal article" date="2017" name="ISME J.">
        <title>Potential for microbial H2 and metal transformations associated with novel bacteria and archaea in deep terrestrial subsurface sediments.</title>
        <authorList>
            <person name="Hernsdorf A.W."/>
            <person name="Amano Y."/>
            <person name="Miyakawa K."/>
            <person name="Ise K."/>
            <person name="Suzuki Y."/>
            <person name="Anantharaman K."/>
            <person name="Probst A."/>
            <person name="Burstein D."/>
            <person name="Thomas B.C."/>
            <person name="Banfield J.F."/>
        </authorList>
    </citation>
    <scope>NUCLEOTIDE SEQUENCE [LARGE SCALE GENOMIC DNA]</scope>
    <source>
        <strain evidence="16">HGW-Actinobacteria-3</strain>
    </source>
</reference>
<evidence type="ECO:0000256" key="10">
    <source>
        <dbReference type="ARBA" id="ARBA00029426"/>
    </source>
</evidence>
<evidence type="ECO:0000256" key="7">
    <source>
        <dbReference type="ARBA" id="ARBA00022642"/>
    </source>
</evidence>
<evidence type="ECO:0000256" key="1">
    <source>
        <dbReference type="ARBA" id="ARBA00001974"/>
    </source>
</evidence>
<keyword evidence="8 13" id="KW-0274">FAD</keyword>
<evidence type="ECO:0000256" key="6">
    <source>
        <dbReference type="ARBA" id="ARBA00022630"/>
    </source>
</evidence>
<comment type="function">
    <text evidence="10">Catalyzes the oxidation of L-aspartate to iminoaspartate, the first step in the de novo biosynthesis of NAD(+).</text>
</comment>
<dbReference type="InterPro" id="IPR036188">
    <property type="entry name" value="FAD/NAD-bd_sf"/>
</dbReference>
<feature type="domain" description="Fumarate reductase/succinate dehydrogenase flavoprotein-like C-terminal" evidence="15">
    <location>
        <begin position="436"/>
        <end position="525"/>
    </location>
</feature>
<dbReference type="EMBL" id="PHEX01000011">
    <property type="protein sequence ID" value="PKQ28593.1"/>
    <property type="molecule type" value="Genomic_DNA"/>
</dbReference>
<gene>
    <name evidence="16" type="primary">nadB</name>
    <name evidence="16" type="ORF">CVT63_02085</name>
</gene>
<dbReference type="SUPFAM" id="SSF51905">
    <property type="entry name" value="FAD/NAD(P)-binding domain"/>
    <property type="match status" value="1"/>
</dbReference>
<evidence type="ECO:0000256" key="9">
    <source>
        <dbReference type="ARBA" id="ARBA00023002"/>
    </source>
</evidence>
<evidence type="ECO:0000259" key="15">
    <source>
        <dbReference type="Pfam" id="PF02910"/>
    </source>
</evidence>
<comment type="similarity">
    <text evidence="3 13">Belongs to the FAD-dependent oxidoreductase 2 family. NadB subfamily.</text>
</comment>
<comment type="cofactor">
    <cofactor evidence="1 13">
        <name>FAD</name>
        <dbReference type="ChEBI" id="CHEBI:57692"/>
    </cofactor>
</comment>
<dbReference type="Proteomes" id="UP000233654">
    <property type="component" value="Unassembled WGS sequence"/>
</dbReference>
<proteinExistence type="inferred from homology"/>
<protein>
    <recommendedName>
        <fullName evidence="5 12">L-aspartate oxidase</fullName>
        <ecNumber evidence="4 12">1.4.3.16</ecNumber>
    </recommendedName>
</protein>
<dbReference type="NCBIfam" id="TIGR00551">
    <property type="entry name" value="nadB"/>
    <property type="match status" value="1"/>
</dbReference>
<evidence type="ECO:0000256" key="12">
    <source>
        <dbReference type="NCBIfam" id="TIGR00551"/>
    </source>
</evidence>
<name>A0A2N3G7C1_9ACTN</name>
<evidence type="ECO:0000256" key="13">
    <source>
        <dbReference type="RuleBase" id="RU362049"/>
    </source>
</evidence>